<evidence type="ECO:0000256" key="8">
    <source>
        <dbReference type="RuleBase" id="RU367053"/>
    </source>
</evidence>
<evidence type="ECO:0000313" key="12">
    <source>
        <dbReference type="Proteomes" id="UP000215305"/>
    </source>
</evidence>
<name>A0A397HMF1_ASPTH</name>
<dbReference type="PANTHER" id="PTHR28118">
    <property type="entry name" value="POLYNUCLEOTIDE 5'-TRIPHOSPHATASE-RELATED"/>
    <property type="match status" value="1"/>
</dbReference>
<dbReference type="RefSeq" id="XP_026616906.1">
    <property type="nucleotide sequence ID" value="XM_026758498.1"/>
</dbReference>
<comment type="subcellular location">
    <subcellularLocation>
        <location evidence="2 8">Nucleus</location>
    </subcellularLocation>
</comment>
<dbReference type="Proteomes" id="UP000215305">
    <property type="component" value="Unassembled WGS sequence"/>
</dbReference>
<comment type="catalytic activity">
    <reaction evidence="7">
        <text>a 5'-end triphospho-ribonucleoside in mRNA + H2O = a 5'-end diphospho-ribonucleoside in mRNA + phosphate + H(+)</text>
        <dbReference type="Rhea" id="RHEA:67004"/>
        <dbReference type="Rhea" id="RHEA-COMP:17164"/>
        <dbReference type="Rhea" id="RHEA-COMP:17165"/>
        <dbReference type="ChEBI" id="CHEBI:15377"/>
        <dbReference type="ChEBI" id="CHEBI:15378"/>
        <dbReference type="ChEBI" id="CHEBI:43474"/>
        <dbReference type="ChEBI" id="CHEBI:167616"/>
        <dbReference type="ChEBI" id="CHEBI:167618"/>
        <dbReference type="EC" id="3.6.1.74"/>
    </reaction>
    <physiologicalReaction direction="left-to-right" evidence="7">
        <dbReference type="Rhea" id="RHEA:67005"/>
    </physiologicalReaction>
</comment>
<dbReference type="InterPro" id="IPR004206">
    <property type="entry name" value="mRNA_triPase_Cet1"/>
</dbReference>
<dbReference type="GO" id="GO:0140818">
    <property type="term" value="F:mRNA 5'-triphosphate monophosphatase activity"/>
    <property type="evidence" value="ECO:0007669"/>
    <property type="project" value="UniProtKB-EC"/>
</dbReference>
<evidence type="ECO:0000256" key="9">
    <source>
        <dbReference type="SAM" id="MobiDB-lite"/>
    </source>
</evidence>
<dbReference type="GO" id="GO:0006370">
    <property type="term" value="P:7-methylguanosine mRNA capping"/>
    <property type="evidence" value="ECO:0007669"/>
    <property type="project" value="UniProtKB-UniRule"/>
</dbReference>
<evidence type="ECO:0000313" key="11">
    <source>
        <dbReference type="EMBL" id="RHZ62776.1"/>
    </source>
</evidence>
<organism evidence="11 12">
    <name type="scientific">Aspergillus thermomutatus</name>
    <name type="common">Neosartorya pseudofischeri</name>
    <dbReference type="NCBI Taxonomy" id="41047"/>
    <lineage>
        <taxon>Eukaryota</taxon>
        <taxon>Fungi</taxon>
        <taxon>Dikarya</taxon>
        <taxon>Ascomycota</taxon>
        <taxon>Pezizomycotina</taxon>
        <taxon>Eurotiomycetes</taxon>
        <taxon>Eurotiomycetidae</taxon>
        <taxon>Eurotiales</taxon>
        <taxon>Aspergillaceae</taxon>
        <taxon>Aspergillus</taxon>
        <taxon>Aspergillus subgen. Fumigati</taxon>
    </lineage>
</organism>
<keyword evidence="6 8" id="KW-0539">Nucleus</keyword>
<dbReference type="PANTHER" id="PTHR28118:SF1">
    <property type="entry name" value="POLYNUCLEOTIDE 5'-TRIPHOSPHATASE CTL1-RELATED"/>
    <property type="match status" value="1"/>
</dbReference>
<dbReference type="SUPFAM" id="SSF55154">
    <property type="entry name" value="CYTH-like phosphatases"/>
    <property type="match status" value="1"/>
</dbReference>
<evidence type="ECO:0000256" key="3">
    <source>
        <dbReference type="ARBA" id="ARBA00006345"/>
    </source>
</evidence>
<reference evidence="11" key="1">
    <citation type="submission" date="2018-08" db="EMBL/GenBank/DDBJ databases">
        <title>Draft genome sequence of azole-resistant Aspergillus thermomutatus (Neosartorya pseudofischeri) strain HMR AF 39, isolated from a human nasal aspirate.</title>
        <authorList>
            <person name="Parent-Michaud M."/>
            <person name="Dufresne P.J."/>
            <person name="Fournier E."/>
            <person name="Martineau C."/>
            <person name="Moreira S."/>
            <person name="Perkins V."/>
            <person name="De Repentigny L."/>
            <person name="Dufresne S.F."/>
        </authorList>
    </citation>
    <scope>NUCLEOTIDE SEQUENCE [LARGE SCALE GENOMIC DNA]</scope>
    <source>
        <strain evidence="11">HMR AF 39</strain>
    </source>
</reference>
<sequence length="804" mass="87184">MDLRTIMNTDATGTSNAAPAPSQQSLSRTEPVYPPRQPQHVTASPSSSSPSHPPGFQQQPPQPPPLQRPHASPERSSSYGSIQSPFQYHSASALSAGAQSQRGQSPPTPAPPYASSGSRDSYPASASYNTAAPLASPYTPQPASSAGPFPEQQQQQSYFAQQRSQSIQSVLSPQSATNHSFPPRESPSSAASQSHPSQLFSPPAHGSLPGTPRASAATSLPRQTTPSTRPQSSGHDSQSHHASSPWVGQDSQVHMSPTAMPRASRQDSRHREQTPRQFSQGVDRRASDESVSPKTAYPAASRQGSMTSSSEQRFSAQTNRVGDEAVRENSTASIMNMSQSPVAPVDAHTAPTMSQINSSPSAQSFKPNEPLAGDRTHPFPPKMDVTTGFRPDSIERPAKRRRRRYIEPPIFAQRSVRTKGRCPMIPNPHPPIPKHLRDSPRNPFEARRQSTPSQAPAAAIALSTAATAATKSETPLVNGPPAARLPPAPAAPAPPAGSLGPWEPSITGFIPHEEITKLVCDFLFQHVVLRNDATAAPAGTAAAGQGAIIEVEAKLGHIIDMDRNERLSLPILTESVINKENPRFRTAFESSMTLTQHRAMNNFLNEAVKASMPQTNQGRIPLSYAHKKERDTFYEISPSELPPVIRQNLNPRHKPRVRVTVDQRTGEVLAKIVKCRIADMDVHSPRTNVDWRVSVNLEMGYEGDVSHLPMVDSRGGRSGDRSKDRMSYRHLAYQIDLTQVAKSEPPSKGDFEHELEIEASAAEIRRQGQLAMAGDPQNQYEDLVKGFVDNIRVLARAVPPAVPP</sequence>
<feature type="domain" description="mRNA triphosphatase Cet1-like" evidence="10">
    <location>
        <begin position="513"/>
        <end position="759"/>
    </location>
</feature>
<dbReference type="AlphaFoldDB" id="A0A397HMF1"/>
<feature type="compositionally biased region" description="Polar residues" evidence="9">
    <location>
        <begin position="74"/>
        <end position="89"/>
    </location>
</feature>
<dbReference type="CDD" id="cd07470">
    <property type="entry name" value="CYTH-like_mRNA_RTPase"/>
    <property type="match status" value="1"/>
</dbReference>
<evidence type="ECO:0000256" key="6">
    <source>
        <dbReference type="ARBA" id="ARBA00023242"/>
    </source>
</evidence>
<protein>
    <recommendedName>
        <fullName evidence="8">mRNA-capping enzyme subunit beta</fullName>
        <ecNumber evidence="8">3.6.1.74</ecNumber>
    </recommendedName>
    <alternativeName>
        <fullName evidence="8">mRNA 5'-phosphatase</fullName>
    </alternativeName>
    <alternativeName>
        <fullName evidence="8">mRNA 5'-triphosphate monophosphatase</fullName>
    </alternativeName>
</protein>
<dbReference type="STRING" id="41047.A0A397HMF1"/>
<feature type="compositionally biased region" description="Polar residues" evidence="9">
    <location>
        <begin position="216"/>
        <end position="242"/>
    </location>
</feature>
<dbReference type="GO" id="GO:0031533">
    <property type="term" value="C:mRNA capping enzyme complex"/>
    <property type="evidence" value="ECO:0007669"/>
    <property type="project" value="UniProtKB-UniRule"/>
</dbReference>
<feature type="compositionally biased region" description="Basic and acidic residues" evidence="9">
    <location>
        <begin position="435"/>
        <end position="448"/>
    </location>
</feature>
<dbReference type="OrthoDB" id="272147at2759"/>
<feature type="region of interest" description="Disordered" evidence="9">
    <location>
        <begin position="420"/>
        <end position="499"/>
    </location>
</feature>
<dbReference type="Gene3D" id="3.20.100.10">
    <property type="entry name" value="mRNA triphosphatase Cet1-like"/>
    <property type="match status" value="1"/>
</dbReference>
<dbReference type="VEuPathDB" id="FungiDB:CDV56_104879"/>
<comment type="cofactor">
    <cofactor evidence="1 8">
        <name>Mg(2+)</name>
        <dbReference type="ChEBI" id="CHEBI:18420"/>
    </cofactor>
</comment>
<feature type="compositionally biased region" description="Polar residues" evidence="9">
    <location>
        <begin position="1"/>
        <end position="28"/>
    </location>
</feature>
<dbReference type="Pfam" id="PF02940">
    <property type="entry name" value="mRNA_triPase"/>
    <property type="match status" value="1"/>
</dbReference>
<feature type="compositionally biased region" description="Pro residues" evidence="9">
    <location>
        <begin position="483"/>
        <end position="495"/>
    </location>
</feature>
<comment type="subunit">
    <text evidence="8">Heterodimer. The mRNA-capping enzyme is composed of two separate chains alpha and beta, respectively a mRNA guanylyltransferase and an mRNA 5'-triphosphate monophosphatase.</text>
</comment>
<dbReference type="InterPro" id="IPR037009">
    <property type="entry name" value="mRNA_triPase_Cet1_sf"/>
</dbReference>
<comment type="function">
    <text evidence="8">First step of mRNA capping. Converts the 5'-triphosphate end of a nascent mRNA chain into a diphosphate end.</text>
</comment>
<evidence type="ECO:0000256" key="2">
    <source>
        <dbReference type="ARBA" id="ARBA00004123"/>
    </source>
</evidence>
<evidence type="ECO:0000256" key="7">
    <source>
        <dbReference type="ARBA" id="ARBA00047740"/>
    </source>
</evidence>
<accession>A0A397HMF1</accession>
<feature type="compositionally biased region" description="Polar residues" evidence="9">
    <location>
        <begin position="167"/>
        <end position="180"/>
    </location>
</feature>
<evidence type="ECO:0000259" key="10">
    <source>
        <dbReference type="Pfam" id="PF02940"/>
    </source>
</evidence>
<feature type="compositionally biased region" description="Low complexity" evidence="9">
    <location>
        <begin position="90"/>
        <end position="105"/>
    </location>
</feature>
<feature type="compositionally biased region" description="Low complexity" evidence="9">
    <location>
        <begin position="152"/>
        <end position="166"/>
    </location>
</feature>
<comment type="caution">
    <text evidence="11">The sequence shown here is derived from an EMBL/GenBank/DDBJ whole genome shotgun (WGS) entry which is preliminary data.</text>
</comment>
<proteinExistence type="inferred from homology"/>
<dbReference type="GeneID" id="38126853"/>
<feature type="region of interest" description="Disordered" evidence="9">
    <location>
        <begin position="1"/>
        <end position="404"/>
    </location>
</feature>
<dbReference type="EC" id="3.6.1.74" evidence="8"/>
<keyword evidence="8" id="KW-0506">mRNA capping</keyword>
<feature type="compositionally biased region" description="Low complexity" evidence="9">
    <location>
        <begin position="186"/>
        <end position="198"/>
    </location>
</feature>
<dbReference type="FunFam" id="3.20.100.10:FF:000002">
    <property type="entry name" value="mRNA capping nucleoside-triphosphatase, putative"/>
    <property type="match status" value="1"/>
</dbReference>
<feature type="compositionally biased region" description="Polar residues" evidence="9">
    <location>
        <begin position="328"/>
        <end position="341"/>
    </location>
</feature>
<keyword evidence="5 8" id="KW-0378">Hydrolase</keyword>
<feature type="compositionally biased region" description="Low complexity" evidence="9">
    <location>
        <begin position="450"/>
        <end position="475"/>
    </location>
</feature>
<evidence type="ECO:0000256" key="4">
    <source>
        <dbReference type="ARBA" id="ARBA00022664"/>
    </source>
</evidence>
<gene>
    <name evidence="11" type="ORF">CDV56_104879</name>
</gene>
<evidence type="ECO:0000256" key="5">
    <source>
        <dbReference type="ARBA" id="ARBA00022801"/>
    </source>
</evidence>
<feature type="compositionally biased region" description="Polar residues" evidence="9">
    <location>
        <begin position="351"/>
        <end position="366"/>
    </location>
</feature>
<keyword evidence="12" id="KW-1185">Reference proteome</keyword>
<comment type="similarity">
    <text evidence="3 8">Belongs to the fungal TPase family.</text>
</comment>
<evidence type="ECO:0000256" key="1">
    <source>
        <dbReference type="ARBA" id="ARBA00001946"/>
    </source>
</evidence>
<feature type="compositionally biased region" description="Polar residues" evidence="9">
    <location>
        <begin position="302"/>
        <end position="320"/>
    </location>
</feature>
<dbReference type="EMBL" id="NKHU02000034">
    <property type="protein sequence ID" value="RHZ62776.1"/>
    <property type="molecule type" value="Genomic_DNA"/>
</dbReference>
<feature type="compositionally biased region" description="Low complexity" evidence="9">
    <location>
        <begin position="38"/>
        <end position="59"/>
    </location>
</feature>
<keyword evidence="4 8" id="KW-0507">mRNA processing</keyword>
<feature type="compositionally biased region" description="Basic and acidic residues" evidence="9">
    <location>
        <begin position="264"/>
        <end position="274"/>
    </location>
</feature>
<dbReference type="InterPro" id="IPR033469">
    <property type="entry name" value="CYTH-like_dom_sf"/>
</dbReference>
<dbReference type="GO" id="GO:0004651">
    <property type="term" value="F:polynucleotide 5'-phosphatase activity"/>
    <property type="evidence" value="ECO:0007669"/>
    <property type="project" value="UniProtKB-UniRule"/>
</dbReference>
<dbReference type="InterPro" id="IPR040343">
    <property type="entry name" value="Cet1/Ctl1"/>
</dbReference>